<reference evidence="2 3" key="1">
    <citation type="journal article" date="2019" name="Emerg. Microbes Infect.">
        <title>Comprehensive subspecies identification of 175 nontuberculous mycobacteria species based on 7547 genomic profiles.</title>
        <authorList>
            <person name="Matsumoto Y."/>
            <person name="Kinjo T."/>
            <person name="Motooka D."/>
            <person name="Nabeya D."/>
            <person name="Jung N."/>
            <person name="Uechi K."/>
            <person name="Horii T."/>
            <person name="Iida T."/>
            <person name="Fujita J."/>
            <person name="Nakamura S."/>
        </authorList>
    </citation>
    <scope>NUCLEOTIDE SEQUENCE [LARGE SCALE GENOMIC DNA]</scope>
    <source>
        <strain evidence="2 3">JCM 12603</strain>
    </source>
</reference>
<evidence type="ECO:0000313" key="3">
    <source>
        <dbReference type="Proteomes" id="UP000466785"/>
    </source>
</evidence>
<dbReference type="Proteomes" id="UP000466785">
    <property type="component" value="Chromosome"/>
</dbReference>
<sequence>MTDINHGRSHRVADASLVRAPADAVEMRISDADRNGTLRRLHNAVALGLIDIDEFEERSAMVSRARLRSELDTLVGDLPGPGAIVTSAADRVELRGVLGSLSRQGEWIVPTRLALHRRMGSVDLDLTRARFAGPIVVIELDLVFGGLELRLPDGASASIDDVEVNVGRAHDHRKDAPAEGKPHVILTGKVVCGSVDVRGPRKGWRRNRFARTT</sequence>
<evidence type="ECO:0000313" key="2">
    <source>
        <dbReference type="EMBL" id="BBX51569.1"/>
    </source>
</evidence>
<protein>
    <recommendedName>
        <fullName evidence="1">DUF1707 domain-containing protein</fullName>
    </recommendedName>
</protein>
<evidence type="ECO:0000259" key="1">
    <source>
        <dbReference type="Pfam" id="PF08044"/>
    </source>
</evidence>
<dbReference type="PANTHER" id="PTHR40763">
    <property type="entry name" value="MEMBRANE PROTEIN-RELATED"/>
    <property type="match status" value="1"/>
</dbReference>
<dbReference type="Pfam" id="PF08044">
    <property type="entry name" value="DUF1707"/>
    <property type="match status" value="1"/>
</dbReference>
<accession>A0A6N4VAW7</accession>
<feature type="domain" description="DUF1707" evidence="1">
    <location>
        <begin position="27"/>
        <end position="79"/>
    </location>
</feature>
<dbReference type="InterPro" id="IPR012551">
    <property type="entry name" value="DUF1707_SHOCT-like"/>
</dbReference>
<dbReference type="PANTHER" id="PTHR40763:SF5">
    <property type="entry name" value="MEMBRANE PROTEIN"/>
    <property type="match status" value="1"/>
</dbReference>
<dbReference type="KEGG" id="mpof:MPOR_25950"/>
<organism evidence="2 3">
    <name type="scientific">Mycolicibacterium poriferae</name>
    <dbReference type="NCBI Taxonomy" id="39694"/>
    <lineage>
        <taxon>Bacteria</taxon>
        <taxon>Bacillati</taxon>
        <taxon>Actinomycetota</taxon>
        <taxon>Actinomycetes</taxon>
        <taxon>Mycobacteriales</taxon>
        <taxon>Mycobacteriaceae</taxon>
        <taxon>Mycolicibacterium</taxon>
    </lineage>
</organism>
<proteinExistence type="predicted"/>
<dbReference type="RefSeq" id="WP_372512047.1">
    <property type="nucleotide sequence ID" value="NZ_AP022570.1"/>
</dbReference>
<keyword evidence="3" id="KW-1185">Reference proteome</keyword>
<gene>
    <name evidence="2" type="ORF">MPOR_25950</name>
</gene>
<dbReference type="AlphaFoldDB" id="A0A6N4VAW7"/>
<name>A0A6N4VAW7_9MYCO</name>
<dbReference type="EMBL" id="AP022570">
    <property type="protein sequence ID" value="BBX51569.1"/>
    <property type="molecule type" value="Genomic_DNA"/>
</dbReference>